<evidence type="ECO:0000256" key="5">
    <source>
        <dbReference type="SAM" id="MobiDB-lite"/>
    </source>
</evidence>
<evidence type="ECO:0000256" key="2">
    <source>
        <dbReference type="ARBA" id="ARBA00022490"/>
    </source>
</evidence>
<dbReference type="GO" id="GO:0000502">
    <property type="term" value="C:proteasome complex"/>
    <property type="evidence" value="ECO:0007669"/>
    <property type="project" value="UniProtKB-KW"/>
</dbReference>
<feature type="region of interest" description="Disordered" evidence="5">
    <location>
        <begin position="2236"/>
        <end position="2274"/>
    </location>
</feature>
<feature type="domain" description="UAS" evidence="6">
    <location>
        <begin position="2019"/>
        <end position="2145"/>
    </location>
</feature>
<evidence type="ECO:0000259" key="6">
    <source>
        <dbReference type="SMART" id="SM00594"/>
    </source>
</evidence>
<feature type="region of interest" description="Disordered" evidence="5">
    <location>
        <begin position="1970"/>
        <end position="2018"/>
    </location>
</feature>
<dbReference type="Gene3D" id="1.10.8.10">
    <property type="entry name" value="DNA helicase RuvA subunit, C-terminal domain"/>
    <property type="match status" value="1"/>
</dbReference>
<dbReference type="CDD" id="cd02958">
    <property type="entry name" value="UAS"/>
    <property type="match status" value="1"/>
</dbReference>
<dbReference type="Pfam" id="PF13001">
    <property type="entry name" value="ECM29_N"/>
    <property type="match status" value="1"/>
</dbReference>
<dbReference type="OrthoDB" id="16066at2759"/>
<dbReference type="Gene3D" id="1.25.10.10">
    <property type="entry name" value="Leucine-rich Repeat Variant"/>
    <property type="match status" value="2"/>
</dbReference>
<dbReference type="Pfam" id="PF23731">
    <property type="entry name" value="ARM_ECM29_C"/>
    <property type="match status" value="1"/>
</dbReference>
<dbReference type="InterPro" id="IPR036249">
    <property type="entry name" value="Thioredoxin-like_sf"/>
</dbReference>
<accession>A0A9P8I3G3</accession>
<dbReference type="EMBL" id="JAGHQL010000185">
    <property type="protein sequence ID" value="KAH0536707.1"/>
    <property type="molecule type" value="Genomic_DNA"/>
</dbReference>
<proteinExistence type="predicted"/>
<protein>
    <recommendedName>
        <fullName evidence="6">UAS domain-containing protein</fullName>
    </recommendedName>
</protein>
<name>A0A9P8I3G3_9PEZI</name>
<dbReference type="CDD" id="cd14273">
    <property type="entry name" value="UBA_TAP-C_like"/>
    <property type="match status" value="1"/>
</dbReference>
<sequence>MSTPEAKELNLLNKVELRIALADSDLKLETVLRTYLAPLLLKLASEHVSVRNKERVELFPSLIHGIAENGSNPGAHGATLFNLLLRLLPQFPLPPRGSKEDSELREKLGMAERPIDAKFLAAWFGKVILLTVIRPGEKGETTPRCPGISADEYAFLTLGGKLETWAPGEKGGMNLVAVKIAVARFVSSGAFIDEERFLPALFASADPNSRISDIGDDILKRTLPSVSLEDHSLTDRLFRIYFGGSDLQGHLPVKLALKTKILGLLSKSVIATTFTTDIMRVVEEGITPSSVTDESTGMVPGVSGREASKLRGAIFSFTNWAARMGSMSDLRSIAPSLVYKLRDYIEHQGWPNPSTSNEGIRSSAEMSLRGYAYESIGLLAKTSPGELILDPNMDLLRWLFRSLSEEGSGESISVSVEEGISSVIGAFSGDLDADVAGALRSLLQQHMELQVGDDSPSGDGSKVRRSTRFVAVRFANRSLAYSDEAGRWIDLLAVGGWPGERSDVIEEGKKGLDPHWYRILNPGQGVSGDVATSAKCRFPDIVQLTLYIFGKSPVDNDRMSDDTSRISSLQSRQAYVLAPAIAYCRRVLLAQALEQTSVVPTIDVDWGQKLDSVVSADETARESIRGYLRNFASTESALGTRTVMRLLHAVFNGLIWNNGEGLERCGEYFVELCALSADKLLVPLVGRIQELGEVNKAHGSILALGYLFSRLSFRQRPNSIPDSILTNFKFIVFDIVGESKDNLLREAAFLAIGQLSIFSVLSPTSIPASHTVELVVEKLAESAKAGSEKAVAALGRFAMISADVEPEGNGLPRMILDHIFKLHALRQPELQFSVGEALSCVAAGWGSKALIMEIDVEGSVPSVAPCQRRLSEILDRVLEDSKNTKPALRKASCVWLLCLVQYCGHLPEVQERLRLSQAAFKGFLSDRDEFVQETASRGLTLVYEKGDKEVKDDLVRDLVSSFTGNTANLSGNVAEETELFGPGTLPTGEGKGVTTYKDIMSLASEVGDPSLVYRFMSLASNSAIWSSRAAFGRFGLGSILSNSSVDGYLAENPKLYPKLFRYRFDPNPIVQKSMNDIWAALVKDPSTTIDIHFDSIMNDLLKSIVGKEWRVREASCAAIADLVRGRPPVKYEKYLGDIWALSFKVLDDIKDSVRAAAMGLCRVLTANLVRSVESSSSSPSKDANKMLENVMPFLMSTSGLEASAQEVQMFALDTVLKLVKSTGKTLRPFVPDLVARLLGLLSTLEPATINYLHLNASKYNLTEEKIDAARLMSIRSSPMMEAIEKCLDLVDEPTMPELVLGVENAIKQSVGMPSKAGCSRVLVTLATRHNYLFQPHADSFLKIIEKAVLDRNDAVSSSYAAAAGYVCRVASDNQILKLAKFCKDLYFSGEDEKKSSSDRFSNLGVEFLPFVFVAKHDSDVHVKEYFENAWSENVGGARAVLLYLQEIVELCMSHLESPRWVVKHASALSIADIVVSAAFVGLAGLIGLAGNELNPSNAERIWPALERAIGGKAWDGKEKVLEAFVLFAKTGSGLWSNRSDIADQITKITLREAKRSNPVYRRQAIHLLGQYSEARDDLDLFPEVFGIVSSTIEALLDCNEMDIDSTDGGHSTKVVLEKALAVTEKPNALATIAVQDATVEGLKDILDKLYVVDPSILTTDQWGGILRAILKGISPLGDGPESVRGKRASCIEALAKVIGKVRGGGALSEVRALVQDEVDGAVSRERSSAVRTTLQRAKELLMLPDAGAHILPRLLLSILVSVGIKMDDIEAQFVGITGCTPQKAEQYLRLTDYNLEQAVPLYLDSGGIDLEDQDAAAASAATSGASHPPAPPPLRPQRAGGSHGYADDDGVVHLDSDDEMGDGEEPEIIGWNQRQPQVDVDSGHRTPANTTPPPVHGTNEGQGLESDEAMARRLQEELYAGGDLDGVVDVDGVRAPIARTRETLVGPGADWGPSEPGMREAVMAQVRARQAGTSSRVPGIFNQRPTSTVWDDESDPPSRRSNLSRTTGGASESSSKASLLAEMYRPPFELICRLPWDLARQEGRDKEKWMIVNVQDPSVFDCQILNRDIWKDSQIKETVRENFLLMQYNKDDPRGREYIQYYFQSHDNQDAYPHIAIVDPRTGEQVKVWSGPPVPMPMEFLMQLHEFLDRYSLKANAKNPVAVRKPVKNKALDVDRMTEEEMFQMALQNSMTNGGFPSGPRDDDPDALTRSIGSIGKGKGRARDDELQQYEEEDLMDMEPTDTNGHDPSNASPFMQIASNNPHTEPPTNPATTTRIQFRHSGGRIIRRFALSDLVMRIYEWLKAEPLEGKAGVEFELVCMGKNLIEVLHSSIEQAGLKNQTVMVEFLEE</sequence>
<dbReference type="Pfam" id="PF24492">
    <property type="entry name" value="HEAT_ECM29"/>
    <property type="match status" value="1"/>
</dbReference>
<dbReference type="SUPFAM" id="SSF46934">
    <property type="entry name" value="UBA-like"/>
    <property type="match status" value="1"/>
</dbReference>
<dbReference type="PANTHER" id="PTHR23346">
    <property type="entry name" value="TRANSLATIONAL ACTIVATOR GCN1-RELATED"/>
    <property type="match status" value="1"/>
</dbReference>
<keyword evidence="4" id="KW-0647">Proteasome</keyword>
<dbReference type="GO" id="GO:0005737">
    <property type="term" value="C:cytoplasm"/>
    <property type="evidence" value="ECO:0007669"/>
    <property type="project" value="UniProtKB-SubCell"/>
</dbReference>
<dbReference type="GO" id="GO:0043248">
    <property type="term" value="P:proteasome assembly"/>
    <property type="evidence" value="ECO:0007669"/>
    <property type="project" value="InterPro"/>
</dbReference>
<dbReference type="Gene3D" id="3.10.20.90">
    <property type="entry name" value="Phosphatidylinositol 3-kinase Catalytic Subunit, Chain A, domain 1"/>
    <property type="match status" value="1"/>
</dbReference>
<dbReference type="InterPro" id="IPR009060">
    <property type="entry name" value="UBA-like_sf"/>
</dbReference>
<keyword evidence="2" id="KW-0963">Cytoplasm</keyword>
<dbReference type="InterPro" id="IPR016024">
    <property type="entry name" value="ARM-type_fold"/>
</dbReference>
<comment type="caution">
    <text evidence="7">The sequence shown here is derived from an EMBL/GenBank/DDBJ whole genome shotgun (WGS) entry which is preliminary data.</text>
</comment>
<feature type="compositionally biased region" description="Low complexity" evidence="5">
    <location>
        <begin position="1815"/>
        <end position="1827"/>
    </location>
</feature>
<organism evidence="7 8">
    <name type="scientific">Glutinoglossum americanum</name>
    <dbReference type="NCBI Taxonomy" id="1670608"/>
    <lineage>
        <taxon>Eukaryota</taxon>
        <taxon>Fungi</taxon>
        <taxon>Dikarya</taxon>
        <taxon>Ascomycota</taxon>
        <taxon>Pezizomycotina</taxon>
        <taxon>Geoglossomycetes</taxon>
        <taxon>Geoglossales</taxon>
        <taxon>Geoglossaceae</taxon>
        <taxon>Glutinoglossum</taxon>
    </lineage>
</organism>
<dbReference type="InterPro" id="IPR029071">
    <property type="entry name" value="Ubiquitin-like_domsf"/>
</dbReference>
<dbReference type="Pfam" id="PF13899">
    <property type="entry name" value="Thioredoxin_7"/>
    <property type="match status" value="1"/>
</dbReference>
<dbReference type="GO" id="GO:0036503">
    <property type="term" value="P:ERAD pathway"/>
    <property type="evidence" value="ECO:0007669"/>
    <property type="project" value="TreeGrafter"/>
</dbReference>
<comment type="subcellular location">
    <subcellularLocation>
        <location evidence="1">Cytoplasm</location>
    </subcellularLocation>
</comment>
<evidence type="ECO:0000256" key="1">
    <source>
        <dbReference type="ARBA" id="ARBA00004496"/>
    </source>
</evidence>
<feature type="region of interest" description="Disordered" evidence="5">
    <location>
        <begin position="2190"/>
        <end position="2224"/>
    </location>
</feature>
<reference evidence="7" key="1">
    <citation type="submission" date="2021-03" db="EMBL/GenBank/DDBJ databases">
        <title>Comparative genomics and phylogenomic investigation of the class Geoglossomycetes provide insights into ecological specialization and systematics.</title>
        <authorList>
            <person name="Melie T."/>
            <person name="Pirro S."/>
            <person name="Miller A.N."/>
            <person name="Quandt A."/>
        </authorList>
    </citation>
    <scope>NUCLEOTIDE SEQUENCE</scope>
    <source>
        <strain evidence="7">GBOQ0MN5Z8</strain>
    </source>
</reference>
<dbReference type="GO" id="GO:0060090">
    <property type="term" value="F:molecular adaptor activity"/>
    <property type="evidence" value="ECO:0007669"/>
    <property type="project" value="InterPro"/>
</dbReference>
<feature type="compositionally biased region" description="Polar residues" evidence="5">
    <location>
        <begin position="1999"/>
        <end position="2009"/>
    </location>
</feature>
<dbReference type="Gene3D" id="3.40.30.10">
    <property type="entry name" value="Glutaredoxin"/>
    <property type="match status" value="1"/>
</dbReference>
<dbReference type="InterPro" id="IPR006577">
    <property type="entry name" value="UAS"/>
</dbReference>
<dbReference type="SMART" id="SM00594">
    <property type="entry name" value="UAS"/>
    <property type="match status" value="1"/>
</dbReference>
<dbReference type="SUPFAM" id="SSF54236">
    <property type="entry name" value="Ubiquitin-like"/>
    <property type="match status" value="1"/>
</dbReference>
<evidence type="ECO:0000313" key="7">
    <source>
        <dbReference type="EMBL" id="KAH0536707.1"/>
    </source>
</evidence>
<dbReference type="InterPro" id="IPR011989">
    <property type="entry name" value="ARM-like"/>
</dbReference>
<feature type="compositionally biased region" description="Acidic residues" evidence="5">
    <location>
        <begin position="1856"/>
        <end position="1867"/>
    </location>
</feature>
<dbReference type="InterPro" id="IPR024372">
    <property type="entry name" value="Ecm29_N"/>
</dbReference>
<gene>
    <name evidence="7" type="ORF">FGG08_006448</name>
</gene>
<dbReference type="SUPFAM" id="SSF52833">
    <property type="entry name" value="Thioredoxin-like"/>
    <property type="match status" value="1"/>
</dbReference>
<dbReference type="InterPro" id="IPR055443">
    <property type="entry name" value="HEAT_ECM29"/>
</dbReference>
<feature type="region of interest" description="Disordered" evidence="5">
    <location>
        <begin position="1814"/>
        <end position="1905"/>
    </location>
</feature>
<evidence type="ECO:0000256" key="4">
    <source>
        <dbReference type="ARBA" id="ARBA00022942"/>
    </source>
</evidence>
<dbReference type="PANTHER" id="PTHR23346:SF19">
    <property type="entry name" value="PROTEASOME ADAPTER AND SCAFFOLD PROTEIN ECM29"/>
    <property type="match status" value="1"/>
</dbReference>
<keyword evidence="8" id="KW-1185">Reference proteome</keyword>
<dbReference type="Proteomes" id="UP000698800">
    <property type="component" value="Unassembled WGS sequence"/>
</dbReference>
<keyword evidence="3" id="KW-0677">Repeat</keyword>
<dbReference type="GO" id="GO:0005634">
    <property type="term" value="C:nucleus"/>
    <property type="evidence" value="ECO:0007669"/>
    <property type="project" value="TreeGrafter"/>
</dbReference>
<feature type="compositionally biased region" description="Polar residues" evidence="5">
    <location>
        <begin position="2241"/>
        <end position="2263"/>
    </location>
</feature>
<dbReference type="Pfam" id="PF14555">
    <property type="entry name" value="UBA_4"/>
    <property type="match status" value="1"/>
</dbReference>
<evidence type="ECO:0000313" key="8">
    <source>
        <dbReference type="Proteomes" id="UP000698800"/>
    </source>
</evidence>
<evidence type="ECO:0000256" key="3">
    <source>
        <dbReference type="ARBA" id="ARBA00022737"/>
    </source>
</evidence>
<dbReference type="SUPFAM" id="SSF48371">
    <property type="entry name" value="ARM repeat"/>
    <property type="match status" value="2"/>
</dbReference>